<dbReference type="PANTHER" id="PTHR33121">
    <property type="entry name" value="CYCLIC DI-GMP PHOSPHODIESTERASE PDEF"/>
    <property type="match status" value="1"/>
</dbReference>
<dbReference type="PANTHER" id="PTHR33121:SF79">
    <property type="entry name" value="CYCLIC DI-GMP PHOSPHODIESTERASE PDED-RELATED"/>
    <property type="match status" value="1"/>
</dbReference>
<dbReference type="AlphaFoldDB" id="A0A839ZWT5"/>
<name>A0A839ZWT5_9CAUL</name>
<keyword evidence="1" id="KW-0472">Membrane</keyword>
<protein>
    <submittedName>
        <fullName evidence="3">Cyclic-di-GMP phosphodiesterase TipF (Flagellum assembly factor)</fullName>
    </submittedName>
</protein>
<feature type="transmembrane region" description="Helical" evidence="1">
    <location>
        <begin position="31"/>
        <end position="53"/>
    </location>
</feature>
<evidence type="ECO:0000313" key="4">
    <source>
        <dbReference type="Proteomes" id="UP000530564"/>
    </source>
</evidence>
<dbReference type="SMART" id="SM00052">
    <property type="entry name" value="EAL"/>
    <property type="match status" value="1"/>
</dbReference>
<keyword evidence="1" id="KW-0812">Transmembrane</keyword>
<dbReference type="InterPro" id="IPR050706">
    <property type="entry name" value="Cyclic-di-GMP_PDE-like"/>
</dbReference>
<dbReference type="InterPro" id="IPR035919">
    <property type="entry name" value="EAL_sf"/>
</dbReference>
<keyword evidence="4" id="KW-1185">Reference proteome</keyword>
<organism evidence="3 4">
    <name type="scientific">Phenylobacterium haematophilum</name>
    <dbReference type="NCBI Taxonomy" id="98513"/>
    <lineage>
        <taxon>Bacteria</taxon>
        <taxon>Pseudomonadati</taxon>
        <taxon>Pseudomonadota</taxon>
        <taxon>Alphaproteobacteria</taxon>
        <taxon>Caulobacterales</taxon>
        <taxon>Caulobacteraceae</taxon>
        <taxon>Phenylobacterium</taxon>
    </lineage>
</organism>
<evidence type="ECO:0000256" key="1">
    <source>
        <dbReference type="SAM" id="Phobius"/>
    </source>
</evidence>
<accession>A0A839ZWT5</accession>
<keyword evidence="1" id="KW-1133">Transmembrane helix</keyword>
<dbReference type="InterPro" id="IPR001633">
    <property type="entry name" value="EAL_dom"/>
</dbReference>
<dbReference type="RefSeq" id="WP_183771497.1">
    <property type="nucleotide sequence ID" value="NZ_JACIDK010000002.1"/>
</dbReference>
<feature type="domain" description="EAL" evidence="2">
    <location>
        <begin position="144"/>
        <end position="405"/>
    </location>
</feature>
<reference evidence="3 4" key="1">
    <citation type="submission" date="2020-08" db="EMBL/GenBank/DDBJ databases">
        <title>Genomic Encyclopedia of Type Strains, Phase IV (KMG-IV): sequencing the most valuable type-strain genomes for metagenomic binning, comparative biology and taxonomic classification.</title>
        <authorList>
            <person name="Goeker M."/>
        </authorList>
    </citation>
    <scope>NUCLEOTIDE SEQUENCE [LARGE SCALE GENOMIC DNA]</scope>
    <source>
        <strain evidence="3 4">DSM 21793</strain>
    </source>
</reference>
<feature type="transmembrane region" description="Helical" evidence="1">
    <location>
        <begin position="7"/>
        <end position="25"/>
    </location>
</feature>
<evidence type="ECO:0000313" key="3">
    <source>
        <dbReference type="EMBL" id="MBB3890985.1"/>
    </source>
</evidence>
<dbReference type="Pfam" id="PF00563">
    <property type="entry name" value="EAL"/>
    <property type="match status" value="1"/>
</dbReference>
<evidence type="ECO:0000259" key="2">
    <source>
        <dbReference type="PROSITE" id="PS50883"/>
    </source>
</evidence>
<dbReference type="EMBL" id="JACIDK010000002">
    <property type="protein sequence ID" value="MBB3890985.1"/>
    <property type="molecule type" value="Genomic_DNA"/>
</dbReference>
<dbReference type="Gene3D" id="3.20.20.450">
    <property type="entry name" value="EAL domain"/>
    <property type="match status" value="1"/>
</dbReference>
<dbReference type="Proteomes" id="UP000530564">
    <property type="component" value="Unassembled WGS sequence"/>
</dbReference>
<comment type="caution">
    <text evidence="3">The sequence shown here is derived from an EMBL/GenBank/DDBJ whole genome shotgun (WGS) entry which is preliminary data.</text>
</comment>
<dbReference type="SUPFAM" id="SSF141868">
    <property type="entry name" value="EAL domain-like"/>
    <property type="match status" value="1"/>
</dbReference>
<sequence>MRQFTSVALSATYLCLALIVALLLWRNGGGWAPGVAALVGGLGLCFAVHGLVAQSLKMRALRKELDAVREAQRVMLAQMEQVDARMTEVAEAVSDDAGRSEALEGEVHMLEDLVQRMGQRLEERVSASALHARYEPNPRRHHQSAALLDTVREALAENRVDLYLQPVVGLPQRRTVFYESYSRLRDATGRVLMPAEYLTVAEPEGLVTSIDNLLLFRCVQIVRRLAKQDRKVGIFCNISIASLADESFFPQFLDLLAANRDLAGALIFELGQAAFDARGSVEARNMGKLADLGFRFSLDKVTDLDIDFQDLARSDVKFLKIAAPFLLDELAETDEGLILRSLPDLAAQDFASLTRRYGVEIVAEKVESERQIVDILELDIAYGQGHLFGEPRAIRDAVLAEADGPAAEPASYDDPPVRTRGGVGVLARRRAAATRI</sequence>
<dbReference type="GO" id="GO:0071111">
    <property type="term" value="F:cyclic-guanylate-specific phosphodiesterase activity"/>
    <property type="evidence" value="ECO:0007669"/>
    <property type="project" value="InterPro"/>
</dbReference>
<proteinExistence type="predicted"/>
<gene>
    <name evidence="3" type="ORF">GGQ61_001702</name>
</gene>
<dbReference type="CDD" id="cd01948">
    <property type="entry name" value="EAL"/>
    <property type="match status" value="1"/>
</dbReference>
<dbReference type="PROSITE" id="PS50883">
    <property type="entry name" value="EAL"/>
    <property type="match status" value="1"/>
</dbReference>